<accession>A0A550CSY8</accession>
<feature type="coiled-coil region" evidence="1">
    <location>
        <begin position="542"/>
        <end position="604"/>
    </location>
</feature>
<dbReference type="Proteomes" id="UP000320762">
    <property type="component" value="Unassembled WGS sequence"/>
</dbReference>
<evidence type="ECO:0000256" key="2">
    <source>
        <dbReference type="SAM" id="MobiDB-lite"/>
    </source>
</evidence>
<dbReference type="SUPFAM" id="SSF57997">
    <property type="entry name" value="Tropomyosin"/>
    <property type="match status" value="1"/>
</dbReference>
<feature type="compositionally biased region" description="Basic and acidic residues" evidence="2">
    <location>
        <begin position="454"/>
        <end position="471"/>
    </location>
</feature>
<name>A0A550CSY8_9AGAR</name>
<dbReference type="PANTHER" id="PTHR23159">
    <property type="entry name" value="CENTROSOMAL PROTEIN 2"/>
    <property type="match status" value="1"/>
</dbReference>
<keyword evidence="1" id="KW-0175">Coiled coil</keyword>
<evidence type="ECO:0000313" key="4">
    <source>
        <dbReference type="EMBL" id="TRM67902.1"/>
    </source>
</evidence>
<evidence type="ECO:0000256" key="1">
    <source>
        <dbReference type="SAM" id="Coils"/>
    </source>
</evidence>
<evidence type="ECO:0000313" key="5">
    <source>
        <dbReference type="Proteomes" id="UP000320762"/>
    </source>
</evidence>
<reference evidence="4 5" key="1">
    <citation type="journal article" date="2019" name="New Phytol.">
        <title>Comparative genomics reveals unique wood-decay strategies and fruiting body development in the Schizophyllaceae.</title>
        <authorList>
            <person name="Almasi E."/>
            <person name="Sahu N."/>
            <person name="Krizsan K."/>
            <person name="Balint B."/>
            <person name="Kovacs G.M."/>
            <person name="Kiss B."/>
            <person name="Cseklye J."/>
            <person name="Drula E."/>
            <person name="Henrissat B."/>
            <person name="Nagy I."/>
            <person name="Chovatia M."/>
            <person name="Adam C."/>
            <person name="LaButti K."/>
            <person name="Lipzen A."/>
            <person name="Riley R."/>
            <person name="Grigoriev I.V."/>
            <person name="Nagy L.G."/>
        </authorList>
    </citation>
    <scope>NUCLEOTIDE SEQUENCE [LARGE SCALE GENOMIC DNA]</scope>
    <source>
        <strain evidence="4 5">NL-1724</strain>
    </source>
</reference>
<feature type="region of interest" description="Disordered" evidence="2">
    <location>
        <begin position="454"/>
        <end position="481"/>
    </location>
</feature>
<organism evidence="4 5">
    <name type="scientific">Schizophyllum amplum</name>
    <dbReference type="NCBI Taxonomy" id="97359"/>
    <lineage>
        <taxon>Eukaryota</taxon>
        <taxon>Fungi</taxon>
        <taxon>Dikarya</taxon>
        <taxon>Basidiomycota</taxon>
        <taxon>Agaricomycotina</taxon>
        <taxon>Agaricomycetes</taxon>
        <taxon>Agaricomycetidae</taxon>
        <taxon>Agaricales</taxon>
        <taxon>Schizophyllaceae</taxon>
        <taxon>Schizophyllum</taxon>
    </lineage>
</organism>
<feature type="domain" description="Up-regulated during septation protein 1" evidence="3">
    <location>
        <begin position="138"/>
        <end position="249"/>
    </location>
</feature>
<feature type="region of interest" description="Disordered" evidence="2">
    <location>
        <begin position="1"/>
        <end position="122"/>
    </location>
</feature>
<feature type="region of interest" description="Disordered" evidence="2">
    <location>
        <begin position="412"/>
        <end position="434"/>
    </location>
</feature>
<comment type="caution">
    <text evidence="4">The sequence shown here is derived from an EMBL/GenBank/DDBJ whole genome shotgun (WGS) entry which is preliminary data.</text>
</comment>
<dbReference type="STRING" id="97359.A0A550CSY8"/>
<gene>
    <name evidence="4" type="ORF">BD626DRAFT_564787</name>
</gene>
<dbReference type="OrthoDB" id="5569911at2759"/>
<dbReference type="EMBL" id="VDMD01000002">
    <property type="protein sequence ID" value="TRM67902.1"/>
    <property type="molecule type" value="Genomic_DNA"/>
</dbReference>
<dbReference type="AlphaFoldDB" id="A0A550CSY8"/>
<feature type="compositionally biased region" description="Polar residues" evidence="2">
    <location>
        <begin position="52"/>
        <end position="61"/>
    </location>
</feature>
<evidence type="ECO:0000259" key="3">
    <source>
        <dbReference type="Pfam" id="PF15456"/>
    </source>
</evidence>
<feature type="compositionally biased region" description="Low complexity" evidence="2">
    <location>
        <begin position="95"/>
        <end position="115"/>
    </location>
</feature>
<dbReference type="Gene3D" id="1.10.287.620">
    <property type="entry name" value="Helix Hairpins"/>
    <property type="match status" value="1"/>
</dbReference>
<sequence>MNGVRRFLGAAASPPPNDALNSGAAVAPLVPRSGPSWPPAADAGSRSPDSPPYNSSPQMNTAALFLRKDKQRAPPPDDDSPGSSARTSNVSSVMTSQTSATSSPSRPSMSLSKSTPVPPHEWKRSSTLLDLRDELLVSLLASEAAIDSRDFEILSSEEVEDLKKEEHVLASRLVAANKKVALETKIRDAAISLSKVNAAHRKVSKQTEEQVGAANRRVDTAQKELWRVSERANHVHSRLLEHRAGVLSLSVRSLEKKVTPPLPNMIDAAGHDSGYDTPMSPISVSTSSARTRTAARFDGAHLFAGHADAVTPKRKAPPGSADEIEALERKLKAATDALAAAGKKQAETARELSMMRLEKDTVEFELQSATETIASLEQELPKVEDEIQGFTRERQHWDEERVQWQAKLREADERAQDADARLRDTEDRLADSDDRLQDADDRLRDAEDRLRDAEDRLRESERRMQDAEDGLRGQGESESAEVARLRQDLQAERERLNLGIDTVRALIEGHGIKLGVSARGGESLERYLDALGIHLEGVAASADSAARERQEWDATRRRLEEDVRAGFDKREGLVREVEEARREREEARRDVRDLENRIKELEVRTPQTPAMSPLPLVQLPPVPEGPVEYVGEAAHFAEVLQPLWAIMPNPRARAARFASRNGSPRHFRTASNVNGGASAPVASLSELDVRSLKTLYDPSPSRSPNLNANDQFTVEAFAQRVQDIISDDRALIERLVRFAKAHELLKKNAERAQKLAQEGSTALETYQKQVQLLEERNRELNGRLAGMSEEVQYLQDVADRITQEKAEIEMQAAEQAQTMDQLTETNNTLSAKTLSLAEEVVAAPEGVKRQLDDARRNLQAVQLQLQDVQKSHADTVSRLSTLEKELQETQAARKAAEEDRDELERVRNGEQMQKALLLDELNDLQMANGQLREQLRAKK</sequence>
<dbReference type="PANTHER" id="PTHR23159:SF31">
    <property type="entry name" value="CENTROSOME-ASSOCIATED PROTEIN CEP250 ISOFORM X1"/>
    <property type="match status" value="1"/>
</dbReference>
<dbReference type="Pfam" id="PF15456">
    <property type="entry name" value="Uds1"/>
    <property type="match status" value="1"/>
</dbReference>
<protein>
    <submittedName>
        <fullName evidence="4">Up-regulated during septation-domain-containing protein</fullName>
    </submittedName>
</protein>
<proteinExistence type="predicted"/>
<keyword evidence="5" id="KW-1185">Reference proteome</keyword>
<feature type="coiled-coil region" evidence="1">
    <location>
        <begin position="756"/>
        <end position="934"/>
    </location>
</feature>
<dbReference type="InterPro" id="IPR029191">
    <property type="entry name" value="Uds1"/>
</dbReference>
<feature type="compositionally biased region" description="Polar residues" evidence="2">
    <location>
        <begin position="85"/>
        <end position="94"/>
    </location>
</feature>